<name>A0A421BC72_9PSEU</name>
<organism evidence="2 3">
    <name type="scientific">Actinokineospora cianjurensis</name>
    <dbReference type="NCBI Taxonomy" id="585224"/>
    <lineage>
        <taxon>Bacteria</taxon>
        <taxon>Bacillati</taxon>
        <taxon>Actinomycetota</taxon>
        <taxon>Actinomycetes</taxon>
        <taxon>Pseudonocardiales</taxon>
        <taxon>Pseudonocardiaceae</taxon>
        <taxon>Actinokineospora</taxon>
    </lineage>
</organism>
<feature type="region of interest" description="Disordered" evidence="1">
    <location>
        <begin position="20"/>
        <end position="47"/>
    </location>
</feature>
<dbReference type="AlphaFoldDB" id="A0A421BC72"/>
<evidence type="ECO:0000313" key="2">
    <source>
        <dbReference type="EMBL" id="RLK61972.1"/>
    </source>
</evidence>
<evidence type="ECO:0000256" key="1">
    <source>
        <dbReference type="SAM" id="MobiDB-lite"/>
    </source>
</evidence>
<dbReference type="Proteomes" id="UP000282454">
    <property type="component" value="Unassembled WGS sequence"/>
</dbReference>
<evidence type="ECO:0000313" key="3">
    <source>
        <dbReference type="Proteomes" id="UP000282454"/>
    </source>
</evidence>
<comment type="caution">
    <text evidence="2">The sequence shown here is derived from an EMBL/GenBank/DDBJ whole genome shotgun (WGS) entry which is preliminary data.</text>
</comment>
<reference evidence="2 3" key="1">
    <citation type="submission" date="2018-10" db="EMBL/GenBank/DDBJ databases">
        <title>Genomic Encyclopedia of Archaeal and Bacterial Type Strains, Phase II (KMG-II): from individual species to whole genera.</title>
        <authorList>
            <person name="Goeker M."/>
        </authorList>
    </citation>
    <scope>NUCLEOTIDE SEQUENCE [LARGE SCALE GENOMIC DNA]</scope>
    <source>
        <strain evidence="2 3">DSM 45657</strain>
    </source>
</reference>
<dbReference type="RefSeq" id="WP_170224255.1">
    <property type="nucleotide sequence ID" value="NZ_RCDD01000001.1"/>
</dbReference>
<feature type="compositionally biased region" description="Basic residues" evidence="1">
    <location>
        <begin position="37"/>
        <end position="47"/>
    </location>
</feature>
<accession>A0A421BC72</accession>
<sequence>MTADLPTRLAELENQVRVAIKEHESANPAFAATRPRPDRRRRQSSTT</sequence>
<proteinExistence type="predicted"/>
<protein>
    <submittedName>
        <fullName evidence="2">Uncharacterized protein</fullName>
    </submittedName>
</protein>
<gene>
    <name evidence="2" type="ORF">CLV68_2522</name>
</gene>
<dbReference type="EMBL" id="RCDD01000001">
    <property type="protein sequence ID" value="RLK61972.1"/>
    <property type="molecule type" value="Genomic_DNA"/>
</dbReference>
<keyword evidence="3" id="KW-1185">Reference proteome</keyword>